<reference evidence="2" key="1">
    <citation type="submission" date="2022-03" db="EMBL/GenBank/DDBJ databases">
        <authorList>
            <person name="Lindestad O."/>
        </authorList>
    </citation>
    <scope>NUCLEOTIDE SEQUENCE</scope>
</reference>
<proteinExistence type="predicted"/>
<comment type="caution">
    <text evidence="2">The sequence shown here is derived from an EMBL/GenBank/DDBJ whole genome shotgun (WGS) entry which is preliminary data.</text>
</comment>
<organism evidence="2 3">
    <name type="scientific">Pararge aegeria aegeria</name>
    <dbReference type="NCBI Taxonomy" id="348720"/>
    <lineage>
        <taxon>Eukaryota</taxon>
        <taxon>Metazoa</taxon>
        <taxon>Ecdysozoa</taxon>
        <taxon>Arthropoda</taxon>
        <taxon>Hexapoda</taxon>
        <taxon>Insecta</taxon>
        <taxon>Pterygota</taxon>
        <taxon>Neoptera</taxon>
        <taxon>Endopterygota</taxon>
        <taxon>Lepidoptera</taxon>
        <taxon>Glossata</taxon>
        <taxon>Ditrysia</taxon>
        <taxon>Papilionoidea</taxon>
        <taxon>Nymphalidae</taxon>
        <taxon>Satyrinae</taxon>
        <taxon>Satyrini</taxon>
        <taxon>Parargina</taxon>
        <taxon>Pararge</taxon>
    </lineage>
</organism>
<dbReference type="AlphaFoldDB" id="A0A8S4SJ87"/>
<feature type="region of interest" description="Disordered" evidence="1">
    <location>
        <begin position="34"/>
        <end position="112"/>
    </location>
</feature>
<gene>
    <name evidence="2" type="primary">jg16528</name>
    <name evidence="2" type="ORF">PAEG_LOCUS27992</name>
</gene>
<accession>A0A8S4SJ87</accession>
<protein>
    <submittedName>
        <fullName evidence="2">Jg16528 protein</fullName>
    </submittedName>
</protein>
<evidence type="ECO:0000313" key="3">
    <source>
        <dbReference type="Proteomes" id="UP000838756"/>
    </source>
</evidence>
<evidence type="ECO:0000256" key="1">
    <source>
        <dbReference type="SAM" id="MobiDB-lite"/>
    </source>
</evidence>
<dbReference type="Proteomes" id="UP000838756">
    <property type="component" value="Unassembled WGS sequence"/>
</dbReference>
<name>A0A8S4SJ87_9NEOP</name>
<dbReference type="EMBL" id="CAKXAJ010026562">
    <property type="protein sequence ID" value="CAH2270068.1"/>
    <property type="molecule type" value="Genomic_DNA"/>
</dbReference>
<dbReference type="OrthoDB" id="7466345at2759"/>
<feature type="compositionally biased region" description="Polar residues" evidence="1">
    <location>
        <begin position="78"/>
        <end position="89"/>
    </location>
</feature>
<sequence>MPPFTATRCSVVERRNKITKFLSTLAKVYPETTDRQQHYGSAVGSVVSPERKDGRWGPKVLEWQPRTGERSAGRPQRGGQTTLSASQVAAGSKRLRTVELGTPYKRPMSSSGSLSVDVMMMTLKDLHSSS</sequence>
<evidence type="ECO:0000313" key="2">
    <source>
        <dbReference type="EMBL" id="CAH2270068.1"/>
    </source>
</evidence>
<keyword evidence="3" id="KW-1185">Reference proteome</keyword>